<gene>
    <name evidence="2" type="ORF">METZ01_LOCUS443877</name>
</gene>
<feature type="region of interest" description="Disordered" evidence="1">
    <location>
        <begin position="1"/>
        <end position="56"/>
    </location>
</feature>
<evidence type="ECO:0000256" key="1">
    <source>
        <dbReference type="SAM" id="MobiDB-lite"/>
    </source>
</evidence>
<accession>A0A382Z6D5</accession>
<protein>
    <submittedName>
        <fullName evidence="2">Uncharacterized protein</fullName>
    </submittedName>
</protein>
<dbReference type="EMBL" id="UINC01181366">
    <property type="protein sequence ID" value="SVD91023.1"/>
    <property type="molecule type" value="Genomic_DNA"/>
</dbReference>
<organism evidence="2">
    <name type="scientific">marine metagenome</name>
    <dbReference type="NCBI Taxonomy" id="408172"/>
    <lineage>
        <taxon>unclassified sequences</taxon>
        <taxon>metagenomes</taxon>
        <taxon>ecological metagenomes</taxon>
    </lineage>
</organism>
<reference evidence="2" key="1">
    <citation type="submission" date="2018-05" db="EMBL/GenBank/DDBJ databases">
        <authorList>
            <person name="Lanie J.A."/>
            <person name="Ng W.-L."/>
            <person name="Kazmierczak K.M."/>
            <person name="Andrzejewski T.M."/>
            <person name="Davidsen T.M."/>
            <person name="Wayne K.J."/>
            <person name="Tettelin H."/>
            <person name="Glass J.I."/>
            <person name="Rusch D."/>
            <person name="Podicherti R."/>
            <person name="Tsui H.-C.T."/>
            <person name="Winkler M.E."/>
        </authorList>
    </citation>
    <scope>NUCLEOTIDE SEQUENCE</scope>
</reference>
<evidence type="ECO:0000313" key="2">
    <source>
        <dbReference type="EMBL" id="SVD91023.1"/>
    </source>
</evidence>
<proteinExistence type="predicted"/>
<dbReference type="AlphaFoldDB" id="A0A382Z6D5"/>
<sequence length="56" mass="6449">MLVSRSRNCLCLQDEQEPAEKKDHQKERSDGQCEESKYQVEEPENEPTHVASPSFA</sequence>
<feature type="compositionally biased region" description="Basic and acidic residues" evidence="1">
    <location>
        <begin position="18"/>
        <end position="40"/>
    </location>
</feature>
<name>A0A382Z6D5_9ZZZZ</name>